<keyword evidence="4" id="KW-0436">Ligase</keyword>
<dbReference type="InterPro" id="IPR045851">
    <property type="entry name" value="AMP-bd_C_sf"/>
</dbReference>
<evidence type="ECO:0000313" key="4">
    <source>
        <dbReference type="EMBL" id="GHC87768.1"/>
    </source>
</evidence>
<sequence length="570" mass="61437">MSAAPGRPKPARTAGEAGGSSMTRPWLKHWPRGFPHALAVPQTTLWDNLATSAARYPQRPAIVYYDSVLSYAEYLRQARALAGHLQRAGVAKGDRVLLMSQNCPQFAIGFFAVQCCGAMVVPVNAMCTAGEVDHYLEDSGARHAIAAQELLPAMEPALARGALREVVVICYADALTAPTELAVPEVVRAPRQPLAKAGCVAWAEALAGAPAAPADSQPGDLAALPYTSGTTGRPKGCMHTHASLIASSVGACLWRNLHAESVVLGVAPMFHLLGMQNALLMPVWQGATVVMLARWDAGAAAALIERYGVSVWASPPAMLIDFFAHPDAQRRDLSSLAMLNGGGAAMPEAVSAMLKERFGITYIEGYGLTETASFLHCNPMQASKRQCLGIPTFGVDSRIVDPETLAELAPGETGELVSRGAQVMQGYWRDEAANRAAFLEIDGQRYFRTGDLASMDADGYFFMRDRLKRMINVSGYKVWPAEVESMLYEHPAIHEACIVSRPDTKQGESVCAVVVLRPGQALDEAALIAWCRERMAVYKAPRAVEFRAALPKSNTGKVAWREIQEAFSRT</sequence>
<accession>A0ABQ3G3V2</accession>
<dbReference type="Gene3D" id="3.40.50.12780">
    <property type="entry name" value="N-terminal domain of ligase-like"/>
    <property type="match status" value="1"/>
</dbReference>
<feature type="domain" description="AMP-binding enzyme C-terminal" evidence="3">
    <location>
        <begin position="482"/>
        <end position="557"/>
    </location>
</feature>
<dbReference type="InterPro" id="IPR020845">
    <property type="entry name" value="AMP-binding_CS"/>
</dbReference>
<dbReference type="NCBIfam" id="NF006181">
    <property type="entry name" value="PRK08314.1"/>
    <property type="match status" value="1"/>
</dbReference>
<dbReference type="InterPro" id="IPR050237">
    <property type="entry name" value="ATP-dep_AMP-bd_enzyme"/>
</dbReference>
<dbReference type="PANTHER" id="PTHR43767:SF1">
    <property type="entry name" value="NONRIBOSOMAL PEPTIDE SYNTHASE PES1 (EUROFUNG)-RELATED"/>
    <property type="match status" value="1"/>
</dbReference>
<organism evidence="4 5">
    <name type="scientific">Pseudorhodoferax aquiterrae</name>
    <dbReference type="NCBI Taxonomy" id="747304"/>
    <lineage>
        <taxon>Bacteria</taxon>
        <taxon>Pseudomonadati</taxon>
        <taxon>Pseudomonadota</taxon>
        <taxon>Betaproteobacteria</taxon>
        <taxon>Burkholderiales</taxon>
        <taxon>Comamonadaceae</taxon>
    </lineage>
</organism>
<reference evidence="5" key="1">
    <citation type="journal article" date="2019" name="Int. J. Syst. Evol. Microbiol.">
        <title>The Global Catalogue of Microorganisms (GCM) 10K type strain sequencing project: providing services to taxonomists for standard genome sequencing and annotation.</title>
        <authorList>
            <consortium name="The Broad Institute Genomics Platform"/>
            <consortium name="The Broad Institute Genome Sequencing Center for Infectious Disease"/>
            <person name="Wu L."/>
            <person name="Ma J."/>
        </authorList>
    </citation>
    <scope>NUCLEOTIDE SEQUENCE [LARGE SCALE GENOMIC DNA]</scope>
    <source>
        <strain evidence="5">KCTC 23314</strain>
    </source>
</reference>
<feature type="region of interest" description="Disordered" evidence="1">
    <location>
        <begin position="1"/>
        <end position="22"/>
    </location>
</feature>
<dbReference type="Gene3D" id="3.30.300.30">
    <property type="match status" value="1"/>
</dbReference>
<evidence type="ECO:0000313" key="5">
    <source>
        <dbReference type="Proteomes" id="UP000626210"/>
    </source>
</evidence>
<feature type="domain" description="AMP-dependent synthetase/ligase" evidence="2">
    <location>
        <begin position="50"/>
        <end position="428"/>
    </location>
</feature>
<dbReference type="Proteomes" id="UP000626210">
    <property type="component" value="Unassembled WGS sequence"/>
</dbReference>
<dbReference type="PANTHER" id="PTHR43767">
    <property type="entry name" value="LONG-CHAIN-FATTY-ACID--COA LIGASE"/>
    <property type="match status" value="1"/>
</dbReference>
<proteinExistence type="predicted"/>
<name>A0ABQ3G3V2_9BURK</name>
<dbReference type="InterPro" id="IPR000873">
    <property type="entry name" value="AMP-dep_synth/lig_dom"/>
</dbReference>
<dbReference type="GO" id="GO:0016874">
    <property type="term" value="F:ligase activity"/>
    <property type="evidence" value="ECO:0007669"/>
    <property type="project" value="UniProtKB-KW"/>
</dbReference>
<dbReference type="PROSITE" id="PS00455">
    <property type="entry name" value="AMP_BINDING"/>
    <property type="match status" value="1"/>
</dbReference>
<dbReference type="InterPro" id="IPR042099">
    <property type="entry name" value="ANL_N_sf"/>
</dbReference>
<protein>
    <submittedName>
        <fullName evidence="4">Long-chain-fatty-acid--CoA ligase</fullName>
    </submittedName>
</protein>
<evidence type="ECO:0000256" key="1">
    <source>
        <dbReference type="SAM" id="MobiDB-lite"/>
    </source>
</evidence>
<comment type="caution">
    <text evidence="4">The sequence shown here is derived from an EMBL/GenBank/DDBJ whole genome shotgun (WGS) entry which is preliminary data.</text>
</comment>
<keyword evidence="5" id="KW-1185">Reference proteome</keyword>
<gene>
    <name evidence="4" type="primary">fadD-3</name>
    <name evidence="4" type="ORF">GCM10007320_34330</name>
</gene>
<evidence type="ECO:0000259" key="3">
    <source>
        <dbReference type="Pfam" id="PF13193"/>
    </source>
</evidence>
<evidence type="ECO:0000259" key="2">
    <source>
        <dbReference type="Pfam" id="PF00501"/>
    </source>
</evidence>
<dbReference type="Pfam" id="PF13193">
    <property type="entry name" value="AMP-binding_C"/>
    <property type="match status" value="1"/>
</dbReference>
<dbReference type="Pfam" id="PF00501">
    <property type="entry name" value="AMP-binding"/>
    <property type="match status" value="1"/>
</dbReference>
<dbReference type="SUPFAM" id="SSF56801">
    <property type="entry name" value="Acetyl-CoA synthetase-like"/>
    <property type="match status" value="1"/>
</dbReference>
<dbReference type="InterPro" id="IPR025110">
    <property type="entry name" value="AMP-bd_C"/>
</dbReference>
<dbReference type="EMBL" id="BMYK01000010">
    <property type="protein sequence ID" value="GHC87768.1"/>
    <property type="molecule type" value="Genomic_DNA"/>
</dbReference>